<evidence type="ECO:0000256" key="2">
    <source>
        <dbReference type="ARBA" id="ARBA00022679"/>
    </source>
</evidence>
<comment type="caution">
    <text evidence="9">The sequence shown here is derived from an EMBL/GenBank/DDBJ whole genome shotgun (WGS) entry which is preliminary data.</text>
</comment>
<evidence type="ECO:0000313" key="10">
    <source>
        <dbReference type="Proteomes" id="UP001596091"/>
    </source>
</evidence>
<evidence type="ECO:0000256" key="1">
    <source>
        <dbReference type="ARBA" id="ARBA00009156"/>
    </source>
</evidence>
<dbReference type="Gene3D" id="3.30.420.40">
    <property type="match status" value="2"/>
</dbReference>
<reference evidence="10" key="1">
    <citation type="journal article" date="2019" name="Int. J. Syst. Evol. Microbiol.">
        <title>The Global Catalogue of Microorganisms (GCM) 10K type strain sequencing project: providing services to taxonomists for standard genome sequencing and annotation.</title>
        <authorList>
            <consortium name="The Broad Institute Genomics Platform"/>
            <consortium name="The Broad Institute Genome Sequencing Center for Infectious Disease"/>
            <person name="Wu L."/>
            <person name="Ma J."/>
        </authorList>
    </citation>
    <scope>NUCLEOTIDE SEQUENCE [LARGE SCALE GENOMIC DNA]</scope>
    <source>
        <strain evidence="10">JCM 4087</strain>
    </source>
</reference>
<comment type="similarity">
    <text evidence="1">Belongs to the FGGY kinase family.</text>
</comment>
<dbReference type="InterPro" id="IPR013449">
    <property type="entry name" value="Rhamnulokinase"/>
</dbReference>
<dbReference type="GO" id="GO:0016740">
    <property type="term" value="F:transferase activity"/>
    <property type="evidence" value="ECO:0007669"/>
    <property type="project" value="UniProtKB-KW"/>
</dbReference>
<dbReference type="InterPro" id="IPR043129">
    <property type="entry name" value="ATPase_NBD"/>
</dbReference>
<protein>
    <submittedName>
        <fullName evidence="9">Rhamnulokinase family protein</fullName>
        <ecNumber evidence="9">2.7.1.-</ecNumber>
    </submittedName>
</protein>
<keyword evidence="10" id="KW-1185">Reference proteome</keyword>
<dbReference type="InterPro" id="IPR018485">
    <property type="entry name" value="FGGY_C"/>
</dbReference>
<dbReference type="EMBL" id="JBHSPH010000020">
    <property type="protein sequence ID" value="MFC5865543.1"/>
    <property type="molecule type" value="Genomic_DNA"/>
</dbReference>
<gene>
    <name evidence="9" type="ORF">ACFPT7_24775</name>
</gene>
<evidence type="ECO:0000313" key="9">
    <source>
        <dbReference type="EMBL" id="MFC5865543.1"/>
    </source>
</evidence>
<feature type="domain" description="Carbohydrate kinase FGGY C-terminal" evidence="8">
    <location>
        <begin position="261"/>
        <end position="454"/>
    </location>
</feature>
<keyword evidence="4" id="KW-0418">Kinase</keyword>
<dbReference type="Pfam" id="PF02782">
    <property type="entry name" value="FGGY_C"/>
    <property type="match status" value="1"/>
</dbReference>
<keyword evidence="3" id="KW-0547">Nucleotide-binding</keyword>
<proteinExistence type="inferred from homology"/>
<dbReference type="EC" id="2.7.1.-" evidence="9"/>
<evidence type="ECO:0000256" key="4">
    <source>
        <dbReference type="ARBA" id="ARBA00022777"/>
    </source>
</evidence>
<dbReference type="SUPFAM" id="SSF53067">
    <property type="entry name" value="Actin-like ATPase domain"/>
    <property type="match status" value="2"/>
</dbReference>
<dbReference type="Pfam" id="PF00370">
    <property type="entry name" value="FGGY_N"/>
    <property type="match status" value="1"/>
</dbReference>
<dbReference type="CDD" id="cd07771">
    <property type="entry name" value="ASKHA_NBD_FGGY_RhaB-like"/>
    <property type="match status" value="1"/>
</dbReference>
<evidence type="ECO:0000256" key="3">
    <source>
        <dbReference type="ARBA" id="ARBA00022741"/>
    </source>
</evidence>
<accession>A0ABW1ERJ2</accession>
<sequence>MSNEATSFDKRAHVAIDLGAESCRVSLLQWRNEEPEVTMLHRVPNGPVEDIGHLYWPLNRILSGVEEGLRKAADAAPEGIASIGVDGWAVDYVRLSEDGKPVSAPFCYRDERTVSAKTEAETRVNAGEMFRRTGAQPLRINTAYQLIADLLAGNERETPWVLLPEYVLHWLGGRRVAEYTNATHTGLVNVESGDWCERTIELLGLSLAAVPEIVPSGSVVGKLSGALTSLPAFASTELIAPACHDTASAIASIDEPIEHTAYIVSGTWSLVGTVIEKPVCSTEAQQAGFTNQGAVSGGYCFHRNVNGMWMLKQCMEHWAAEGRVLDIAELIAQAGNVDPIPGLIDVDLPELLLAGNMSARINEALRLAGSNTIDDSAGHEPIFARVIFASLAHGYANTLRNLESLTGRTFEQIMILGGGSRNALLRKLTEKSTGLPVICGEVEGSTIGNFAVQLATREAQPGTPGFAGSVRRWAHRLGSHKEACA</sequence>
<evidence type="ECO:0000259" key="8">
    <source>
        <dbReference type="Pfam" id="PF02782"/>
    </source>
</evidence>
<organism evidence="9 10">
    <name type="scientific">Acidicapsa dinghuensis</name>
    <dbReference type="NCBI Taxonomy" id="2218256"/>
    <lineage>
        <taxon>Bacteria</taxon>
        <taxon>Pseudomonadati</taxon>
        <taxon>Acidobacteriota</taxon>
        <taxon>Terriglobia</taxon>
        <taxon>Terriglobales</taxon>
        <taxon>Acidobacteriaceae</taxon>
        <taxon>Acidicapsa</taxon>
    </lineage>
</organism>
<keyword evidence="6" id="KW-0684">Rhamnose metabolism</keyword>
<dbReference type="PANTHER" id="PTHR43095">
    <property type="entry name" value="SUGAR KINASE"/>
    <property type="match status" value="1"/>
</dbReference>
<feature type="domain" description="Carbohydrate kinase FGGY N-terminal" evidence="7">
    <location>
        <begin position="14"/>
        <end position="249"/>
    </location>
</feature>
<evidence type="ECO:0000256" key="5">
    <source>
        <dbReference type="ARBA" id="ARBA00022840"/>
    </source>
</evidence>
<evidence type="ECO:0000256" key="6">
    <source>
        <dbReference type="ARBA" id="ARBA00023308"/>
    </source>
</evidence>
<evidence type="ECO:0000259" key="7">
    <source>
        <dbReference type="Pfam" id="PF00370"/>
    </source>
</evidence>
<dbReference type="Proteomes" id="UP001596091">
    <property type="component" value="Unassembled WGS sequence"/>
</dbReference>
<keyword evidence="2 9" id="KW-0808">Transferase</keyword>
<keyword evidence="5" id="KW-0067">ATP-binding</keyword>
<name>A0ABW1ERJ2_9BACT</name>
<dbReference type="InterPro" id="IPR050406">
    <property type="entry name" value="FGGY_Carb_Kinase"/>
</dbReference>
<dbReference type="InterPro" id="IPR018484">
    <property type="entry name" value="FGGY_N"/>
</dbReference>
<dbReference type="RefSeq" id="WP_263341743.1">
    <property type="nucleotide sequence ID" value="NZ_JAGSYH010000008.1"/>
</dbReference>